<evidence type="ECO:0000256" key="5">
    <source>
        <dbReference type="ARBA" id="ARBA00032263"/>
    </source>
</evidence>
<evidence type="ECO:0000256" key="6">
    <source>
        <dbReference type="RuleBase" id="RU000383"/>
    </source>
</evidence>
<evidence type="ECO:0000256" key="7">
    <source>
        <dbReference type="SAM" id="MobiDB-lite"/>
    </source>
</evidence>
<sequence>MKLKSSRAKQKQQRTMPNLKKKLRSKLPRRRRTQISPILRLYSIFNSRVNNSGFSAFSVDSSSCSYFGAEVSCNSNMVSVESEYKAKPNLKKIRIGEIDSGTVFYTRSYCRRKKDFEEDCGGGKPEVSESSCVESNSGADAGFSRDKRLKLKIGTGCEIVKEIRGNEGSEMVTTSEISCVEQISDARNINGSLYSKKNEAVSHNPAVKSCFEAKLGEKTTKHSENSASGFEYCEISKNNVDKNLTVSNSESTIEQKPESFGFDSELACTEQFSYEDEYVYSSSHGTEYSEFQSEIFLENSDLYFSEYTPSLFLDSQSEFSEKSIGDSTSSPTFALLLQYREEFSRSTYALDFEVGSSIEEEPKCQSPFVRFEDEDDEGSYQMLRKRERAKVYLHDYTDEYCSKTEYGSLVLQQRSYMIHWIVEHSTETQLHQETMFLGVSLFDRFLSKGFFKSKRILQIVGIACITLATRIEENQPFNSVWKKKFSVGSNEYSRCEVVAMEWLVQEVLNFQCFLPTIYNFLWFYLKAARADGELEKRTKYLAMLQLFDHVQLSFWPSTVAAALVILASLESDYFATRQRVIETHIRTGGEDLHECIESLEWLLRYI</sequence>
<dbReference type="Proteomes" id="UP001652623">
    <property type="component" value="Chromosome 12"/>
</dbReference>
<comment type="subunit">
    <text evidence="1">Interacts with the CDC2 protein kinase to form a serine/threonine kinase holoenzyme complex also known as maturation promoting factor (MPF). The cyclin subunit imparts substrate specificity to the complex.</text>
</comment>
<proteinExistence type="inferred from homology"/>
<dbReference type="InParanoid" id="A0A6P4BQD1"/>
<reference evidence="10" key="1">
    <citation type="submission" date="2025-08" db="UniProtKB">
        <authorList>
            <consortium name="RefSeq"/>
        </authorList>
    </citation>
    <scope>IDENTIFICATION</scope>
    <source>
        <tissue evidence="10">Seedling</tissue>
    </source>
</reference>
<dbReference type="Pfam" id="PF02984">
    <property type="entry name" value="Cyclin_C"/>
    <property type="match status" value="1"/>
</dbReference>
<dbReference type="InterPro" id="IPR013763">
    <property type="entry name" value="Cyclin-like_dom"/>
</dbReference>
<evidence type="ECO:0000256" key="3">
    <source>
        <dbReference type="ARBA" id="ARBA00023127"/>
    </source>
</evidence>
<organism evidence="9 10">
    <name type="scientific">Ziziphus jujuba</name>
    <name type="common">Chinese jujube</name>
    <name type="synonym">Ziziphus sativa</name>
    <dbReference type="NCBI Taxonomy" id="326968"/>
    <lineage>
        <taxon>Eukaryota</taxon>
        <taxon>Viridiplantae</taxon>
        <taxon>Streptophyta</taxon>
        <taxon>Embryophyta</taxon>
        <taxon>Tracheophyta</taxon>
        <taxon>Spermatophyta</taxon>
        <taxon>Magnoliopsida</taxon>
        <taxon>eudicotyledons</taxon>
        <taxon>Gunneridae</taxon>
        <taxon>Pentapetalae</taxon>
        <taxon>rosids</taxon>
        <taxon>fabids</taxon>
        <taxon>Rosales</taxon>
        <taxon>Rhamnaceae</taxon>
        <taxon>Paliureae</taxon>
        <taxon>Ziziphus</taxon>
    </lineage>
</organism>
<evidence type="ECO:0000256" key="4">
    <source>
        <dbReference type="ARBA" id="ARBA00023306"/>
    </source>
</evidence>
<dbReference type="RefSeq" id="XP_015901392.3">
    <property type="nucleotide sequence ID" value="XM_016045906.4"/>
</dbReference>
<dbReference type="InterPro" id="IPR004367">
    <property type="entry name" value="Cyclin_C-dom"/>
</dbReference>
<dbReference type="KEGG" id="zju:107434438"/>
<keyword evidence="3 6" id="KW-0195">Cyclin</keyword>
<dbReference type="SUPFAM" id="SSF47954">
    <property type="entry name" value="Cyclin-like"/>
    <property type="match status" value="2"/>
</dbReference>
<dbReference type="GO" id="GO:0051301">
    <property type="term" value="P:cell division"/>
    <property type="evidence" value="ECO:0007669"/>
    <property type="project" value="UniProtKB-KW"/>
</dbReference>
<evidence type="ECO:0000256" key="1">
    <source>
        <dbReference type="ARBA" id="ARBA00011177"/>
    </source>
</evidence>
<dbReference type="InterPro" id="IPR039361">
    <property type="entry name" value="Cyclin"/>
</dbReference>
<protein>
    <recommendedName>
        <fullName evidence="5">B-like cyclin</fullName>
    </recommendedName>
</protein>
<feature type="compositionally biased region" description="Basic residues" evidence="7">
    <location>
        <begin position="1"/>
        <end position="12"/>
    </location>
</feature>
<keyword evidence="4" id="KW-0131">Cell cycle</keyword>
<evidence type="ECO:0000259" key="8">
    <source>
        <dbReference type="SMART" id="SM00385"/>
    </source>
</evidence>
<name>A0A6P4BQD1_ZIZJJ</name>
<dbReference type="SMART" id="SM00385">
    <property type="entry name" value="CYCLIN"/>
    <property type="match status" value="1"/>
</dbReference>
<accession>A0A6P4BQD1</accession>
<dbReference type="FunCoup" id="A0A6P4BQD1">
    <property type="interactions" value="692"/>
</dbReference>
<dbReference type="InterPro" id="IPR006671">
    <property type="entry name" value="Cyclin_N"/>
</dbReference>
<dbReference type="InterPro" id="IPR036915">
    <property type="entry name" value="Cyclin-like_sf"/>
</dbReference>
<feature type="domain" description="Cyclin-like" evidence="8">
    <location>
        <begin position="419"/>
        <end position="506"/>
    </location>
</feature>
<gene>
    <name evidence="10" type="primary">LOC107434438</name>
</gene>
<comment type="similarity">
    <text evidence="6">Belongs to the cyclin family.</text>
</comment>
<dbReference type="PROSITE" id="PS00292">
    <property type="entry name" value="CYCLINS"/>
    <property type="match status" value="1"/>
</dbReference>
<evidence type="ECO:0000313" key="9">
    <source>
        <dbReference type="Proteomes" id="UP001652623"/>
    </source>
</evidence>
<dbReference type="AlphaFoldDB" id="A0A6P4BQD1"/>
<evidence type="ECO:0000256" key="2">
    <source>
        <dbReference type="ARBA" id="ARBA00022618"/>
    </source>
</evidence>
<dbReference type="GeneID" id="107434438"/>
<dbReference type="Gene3D" id="1.10.472.10">
    <property type="entry name" value="Cyclin-like"/>
    <property type="match status" value="2"/>
</dbReference>
<feature type="region of interest" description="Disordered" evidence="7">
    <location>
        <begin position="1"/>
        <end position="29"/>
    </location>
</feature>
<evidence type="ECO:0000313" key="10">
    <source>
        <dbReference type="RefSeq" id="XP_015901392.3"/>
    </source>
</evidence>
<keyword evidence="2" id="KW-0132">Cell division</keyword>
<feature type="compositionally biased region" description="Basic residues" evidence="7">
    <location>
        <begin position="19"/>
        <end position="29"/>
    </location>
</feature>
<keyword evidence="9" id="KW-1185">Reference proteome</keyword>
<dbReference type="InterPro" id="IPR048258">
    <property type="entry name" value="Cyclins_cyclin-box"/>
</dbReference>
<dbReference type="Pfam" id="PF00134">
    <property type="entry name" value="Cyclin_N"/>
    <property type="match status" value="1"/>
</dbReference>
<dbReference type="PANTHER" id="PTHR10177">
    <property type="entry name" value="CYCLINS"/>
    <property type="match status" value="1"/>
</dbReference>